<sequence length="122" mass="14061">MDLIVSFSVTKLWPTEEAQKMFGDFLRSDEQILNAYTHTRDNIVFTNRQLICYDVQGLTGSKKEWRFFPYSKISSFSIESAGTFDLDTDFKIWVSGVGMFEMKSHKNLNIRAIAKFLAKTIG</sequence>
<dbReference type="RefSeq" id="WP_154919620.1">
    <property type="nucleotide sequence ID" value="NZ_VUOE01000002.1"/>
</dbReference>
<dbReference type="InterPro" id="IPR037063">
    <property type="entry name" value="PHb_sf"/>
</dbReference>
<protein>
    <submittedName>
        <fullName evidence="2">PH domain-containing protein</fullName>
    </submittedName>
</protein>
<reference evidence="2 3" key="1">
    <citation type="submission" date="2019-09" db="EMBL/GenBank/DDBJ databases">
        <authorList>
            <person name="Khan S.A."/>
            <person name="Jeon C.O."/>
            <person name="Chun B.H."/>
            <person name="Jeong S.E."/>
        </authorList>
    </citation>
    <scope>NUCLEOTIDE SEQUENCE [LARGE SCALE GENOMIC DNA]</scope>
    <source>
        <strain evidence="2 3">KCTC 42508</strain>
    </source>
</reference>
<organism evidence="2 3">
    <name type="scientific">Maribacter flavus</name>
    <dbReference type="NCBI Taxonomy" id="1658664"/>
    <lineage>
        <taxon>Bacteria</taxon>
        <taxon>Pseudomonadati</taxon>
        <taxon>Bacteroidota</taxon>
        <taxon>Flavobacteriia</taxon>
        <taxon>Flavobacteriales</taxon>
        <taxon>Flavobacteriaceae</taxon>
        <taxon>Maribacter</taxon>
    </lineage>
</organism>
<name>A0A5B2TU78_9FLAO</name>
<dbReference type="Gene3D" id="2.30.29.50">
    <property type="entry name" value="Bacterial Pleckstrin homology domain"/>
    <property type="match status" value="1"/>
</dbReference>
<dbReference type="PANTHER" id="PTHR35796:SF3">
    <property type="entry name" value="BHLH DOMAIN-CONTAINING PROTEIN"/>
    <property type="match status" value="1"/>
</dbReference>
<dbReference type="CDD" id="cd13225">
    <property type="entry name" value="PH-like_bacteria"/>
    <property type="match status" value="1"/>
</dbReference>
<proteinExistence type="predicted"/>
<dbReference type="Pfam" id="PF08000">
    <property type="entry name" value="bPH_1"/>
    <property type="match status" value="1"/>
</dbReference>
<dbReference type="InterPro" id="IPR012544">
    <property type="entry name" value="PHb"/>
</dbReference>
<comment type="caution">
    <text evidence="2">The sequence shown here is derived from an EMBL/GenBank/DDBJ whole genome shotgun (WGS) entry which is preliminary data.</text>
</comment>
<gene>
    <name evidence="2" type="ORF">F0361_14540</name>
</gene>
<dbReference type="PANTHER" id="PTHR35796">
    <property type="entry name" value="HYPOTHETICAL CYTOSOLIC PROTEIN"/>
    <property type="match status" value="1"/>
</dbReference>
<evidence type="ECO:0000313" key="3">
    <source>
        <dbReference type="Proteomes" id="UP000323188"/>
    </source>
</evidence>
<feature type="domain" description="Bacterial Pleckstrin homology" evidence="1">
    <location>
        <begin position="15"/>
        <end position="120"/>
    </location>
</feature>
<evidence type="ECO:0000259" key="1">
    <source>
        <dbReference type="Pfam" id="PF08000"/>
    </source>
</evidence>
<evidence type="ECO:0000313" key="2">
    <source>
        <dbReference type="EMBL" id="KAA2217180.1"/>
    </source>
</evidence>
<dbReference type="SUPFAM" id="SSF50729">
    <property type="entry name" value="PH domain-like"/>
    <property type="match status" value="1"/>
</dbReference>
<dbReference type="EMBL" id="VUOE01000002">
    <property type="protein sequence ID" value="KAA2217180.1"/>
    <property type="molecule type" value="Genomic_DNA"/>
</dbReference>
<dbReference type="AlphaFoldDB" id="A0A5B2TU78"/>
<dbReference type="Proteomes" id="UP000323188">
    <property type="component" value="Unassembled WGS sequence"/>
</dbReference>
<accession>A0A5B2TU78</accession>